<evidence type="ECO:0000313" key="2">
    <source>
        <dbReference type="EMBL" id="OAX30807.1"/>
    </source>
</evidence>
<dbReference type="AlphaFoldDB" id="A0A1B7MDX4"/>
<evidence type="ECO:0000313" key="3">
    <source>
        <dbReference type="Proteomes" id="UP000092154"/>
    </source>
</evidence>
<gene>
    <name evidence="2" type="ORF">K503DRAFT_778027</name>
</gene>
<sequence>MDEQDDSEDILPWMFEITSLNNSKMTVMSSSDDSSPSRGTADSNFGNTDSCKTSIEDNCRFATACVVRKMRVRRGKIDRLIGKKGDRSRIMDNECDDVRGVRIMNKDEANC</sequence>
<feature type="region of interest" description="Disordered" evidence="1">
    <location>
        <begin position="25"/>
        <end position="50"/>
    </location>
</feature>
<dbReference type="EMBL" id="KV449898">
    <property type="protein sequence ID" value="OAX30807.1"/>
    <property type="molecule type" value="Genomic_DNA"/>
</dbReference>
<proteinExistence type="predicted"/>
<name>A0A1B7MDX4_9AGAM</name>
<keyword evidence="3" id="KW-1185">Reference proteome</keyword>
<organism evidence="2 3">
    <name type="scientific">Rhizopogon vinicolor AM-OR11-026</name>
    <dbReference type="NCBI Taxonomy" id="1314800"/>
    <lineage>
        <taxon>Eukaryota</taxon>
        <taxon>Fungi</taxon>
        <taxon>Dikarya</taxon>
        <taxon>Basidiomycota</taxon>
        <taxon>Agaricomycotina</taxon>
        <taxon>Agaricomycetes</taxon>
        <taxon>Agaricomycetidae</taxon>
        <taxon>Boletales</taxon>
        <taxon>Suillineae</taxon>
        <taxon>Rhizopogonaceae</taxon>
        <taxon>Rhizopogon</taxon>
    </lineage>
</organism>
<feature type="compositionally biased region" description="Polar residues" evidence="1">
    <location>
        <begin position="38"/>
        <end position="50"/>
    </location>
</feature>
<evidence type="ECO:0000256" key="1">
    <source>
        <dbReference type="SAM" id="MobiDB-lite"/>
    </source>
</evidence>
<reference evidence="2 3" key="1">
    <citation type="submission" date="2016-06" db="EMBL/GenBank/DDBJ databases">
        <title>Comparative genomics of the ectomycorrhizal sister species Rhizopogon vinicolor and Rhizopogon vesiculosus (Basidiomycota: Boletales) reveals a divergence of the mating type B locus.</title>
        <authorList>
            <consortium name="DOE Joint Genome Institute"/>
            <person name="Mujic A.B."/>
            <person name="Kuo A."/>
            <person name="Tritt A."/>
            <person name="Lipzen A."/>
            <person name="Chen C."/>
            <person name="Johnson J."/>
            <person name="Sharma A."/>
            <person name="Barry K."/>
            <person name="Grigoriev I.V."/>
            <person name="Spatafora J.W."/>
        </authorList>
    </citation>
    <scope>NUCLEOTIDE SEQUENCE [LARGE SCALE GENOMIC DNA]</scope>
    <source>
        <strain evidence="2 3">AM-OR11-026</strain>
    </source>
</reference>
<dbReference type="InParanoid" id="A0A1B7MDX4"/>
<protein>
    <submittedName>
        <fullName evidence="2">Uncharacterized protein</fullName>
    </submittedName>
</protein>
<dbReference type="Proteomes" id="UP000092154">
    <property type="component" value="Unassembled WGS sequence"/>
</dbReference>
<accession>A0A1B7MDX4</accession>